<keyword evidence="3" id="KW-1185">Reference proteome</keyword>
<dbReference type="Proteomes" id="UP000198670">
    <property type="component" value="Unassembled WGS sequence"/>
</dbReference>
<keyword evidence="1" id="KW-0472">Membrane</keyword>
<reference evidence="2 3" key="1">
    <citation type="submission" date="2016-10" db="EMBL/GenBank/DDBJ databases">
        <authorList>
            <person name="de Groot N.N."/>
        </authorList>
    </citation>
    <scope>NUCLEOTIDE SEQUENCE [LARGE SCALE GENOMIC DNA]</scope>
    <source>
        <strain evidence="2 3">RK1</strain>
    </source>
</reference>
<dbReference type="InterPro" id="IPR029377">
    <property type="entry name" value="TMEM220"/>
</dbReference>
<name>A0A1I3T2D4_9SPHI</name>
<sequence>MKIFNILFCFLFVISAILQYNDDDPYLWIPIYLYGAWICYMAIKNRYLPWAYALGVIGYLCFAIYYLIFKHGVLDWFQHHHAGDLVQSMKADKPWIEETREVGGLLILVAVLVIDWLVARKKSAKIPGKV</sequence>
<dbReference type="Pfam" id="PF15071">
    <property type="entry name" value="TMEM220"/>
    <property type="match status" value="1"/>
</dbReference>
<dbReference type="OrthoDB" id="329078at2"/>
<accession>A0A1I3T2D4</accession>
<dbReference type="RefSeq" id="WP_090630503.1">
    <property type="nucleotide sequence ID" value="NZ_FOQO01000012.1"/>
</dbReference>
<proteinExistence type="predicted"/>
<keyword evidence="1" id="KW-1133">Transmembrane helix</keyword>
<evidence type="ECO:0000256" key="1">
    <source>
        <dbReference type="SAM" id="Phobius"/>
    </source>
</evidence>
<feature type="transmembrane region" description="Helical" evidence="1">
    <location>
        <begin position="50"/>
        <end position="68"/>
    </location>
</feature>
<protein>
    <submittedName>
        <fullName evidence="2">Transmembrane family 220, helix</fullName>
    </submittedName>
</protein>
<dbReference type="EMBL" id="FOQO01000012">
    <property type="protein sequence ID" value="SFJ65224.1"/>
    <property type="molecule type" value="Genomic_DNA"/>
</dbReference>
<organism evidence="2 3">
    <name type="scientific">Parapedobacter indicus</name>
    <dbReference type="NCBI Taxonomy" id="1477437"/>
    <lineage>
        <taxon>Bacteria</taxon>
        <taxon>Pseudomonadati</taxon>
        <taxon>Bacteroidota</taxon>
        <taxon>Sphingobacteriia</taxon>
        <taxon>Sphingobacteriales</taxon>
        <taxon>Sphingobacteriaceae</taxon>
        <taxon>Parapedobacter</taxon>
    </lineage>
</organism>
<keyword evidence="1 2" id="KW-0812">Transmembrane</keyword>
<evidence type="ECO:0000313" key="3">
    <source>
        <dbReference type="Proteomes" id="UP000198670"/>
    </source>
</evidence>
<dbReference type="STRING" id="1477437.SAMN05444682_1128"/>
<feature type="transmembrane region" description="Helical" evidence="1">
    <location>
        <begin position="102"/>
        <end position="119"/>
    </location>
</feature>
<feature type="transmembrane region" description="Helical" evidence="1">
    <location>
        <begin position="25"/>
        <end position="43"/>
    </location>
</feature>
<evidence type="ECO:0000313" key="2">
    <source>
        <dbReference type="EMBL" id="SFJ65224.1"/>
    </source>
</evidence>
<dbReference type="AlphaFoldDB" id="A0A1I3T2D4"/>
<gene>
    <name evidence="2" type="ORF">SAMN05444682_1128</name>
</gene>